<evidence type="ECO:0000313" key="3">
    <source>
        <dbReference type="Proteomes" id="UP001500121"/>
    </source>
</evidence>
<keyword evidence="1" id="KW-1133">Transmembrane helix</keyword>
<keyword evidence="1" id="KW-0472">Membrane</keyword>
<dbReference type="Proteomes" id="UP001500121">
    <property type="component" value="Unassembled WGS sequence"/>
</dbReference>
<organism evidence="2 3">
    <name type="scientific">Amnibacterium soli</name>
    <dbReference type="NCBI Taxonomy" id="1282736"/>
    <lineage>
        <taxon>Bacteria</taxon>
        <taxon>Bacillati</taxon>
        <taxon>Actinomycetota</taxon>
        <taxon>Actinomycetes</taxon>
        <taxon>Micrococcales</taxon>
        <taxon>Microbacteriaceae</taxon>
        <taxon>Amnibacterium</taxon>
    </lineage>
</organism>
<protein>
    <recommendedName>
        <fullName evidence="4">DUF4229 domain-containing protein</fullName>
    </recommendedName>
</protein>
<keyword evidence="3" id="KW-1185">Reference proteome</keyword>
<evidence type="ECO:0000256" key="1">
    <source>
        <dbReference type="SAM" id="Phobius"/>
    </source>
</evidence>
<evidence type="ECO:0000313" key="2">
    <source>
        <dbReference type="EMBL" id="GAA4739893.1"/>
    </source>
</evidence>
<gene>
    <name evidence="2" type="ORF">GCM10025783_08420</name>
</gene>
<accession>A0ABP8YWT7</accession>
<keyword evidence="1" id="KW-0812">Transmembrane</keyword>
<sequence length="59" mass="6588">MFVGWHLLVTALLTVVPVVVLALIVVIAVRVRRASRARSEERIAQRTAKLLGPQGRRED</sequence>
<comment type="caution">
    <text evidence="2">The sequence shown here is derived from an EMBL/GenBank/DDBJ whole genome shotgun (WGS) entry which is preliminary data.</text>
</comment>
<proteinExistence type="predicted"/>
<feature type="transmembrane region" description="Helical" evidence="1">
    <location>
        <begin position="6"/>
        <end position="29"/>
    </location>
</feature>
<dbReference type="EMBL" id="BAABLP010000002">
    <property type="protein sequence ID" value="GAA4739893.1"/>
    <property type="molecule type" value="Genomic_DNA"/>
</dbReference>
<name>A0ABP8YWT7_9MICO</name>
<reference evidence="3" key="1">
    <citation type="journal article" date="2019" name="Int. J. Syst. Evol. Microbiol.">
        <title>The Global Catalogue of Microorganisms (GCM) 10K type strain sequencing project: providing services to taxonomists for standard genome sequencing and annotation.</title>
        <authorList>
            <consortium name="The Broad Institute Genomics Platform"/>
            <consortium name="The Broad Institute Genome Sequencing Center for Infectious Disease"/>
            <person name="Wu L."/>
            <person name="Ma J."/>
        </authorList>
    </citation>
    <scope>NUCLEOTIDE SEQUENCE [LARGE SCALE GENOMIC DNA]</scope>
    <source>
        <strain evidence="3">JCM 19015</strain>
    </source>
</reference>
<evidence type="ECO:0008006" key="4">
    <source>
        <dbReference type="Google" id="ProtNLM"/>
    </source>
</evidence>